<evidence type="ECO:0000256" key="1">
    <source>
        <dbReference type="ARBA" id="ARBA00008950"/>
    </source>
</evidence>
<protein>
    <submittedName>
        <fullName evidence="3">Calcineurin-like phosphoesterase family protein</fullName>
    </submittedName>
</protein>
<organism evidence="3 4">
    <name type="scientific">Inmirania thermothiophila</name>
    <dbReference type="NCBI Taxonomy" id="1750597"/>
    <lineage>
        <taxon>Bacteria</taxon>
        <taxon>Pseudomonadati</taxon>
        <taxon>Pseudomonadota</taxon>
        <taxon>Gammaproteobacteria</taxon>
        <taxon>Chromatiales</taxon>
        <taxon>Ectothiorhodospiraceae</taxon>
        <taxon>Inmirania</taxon>
    </lineage>
</organism>
<gene>
    <name evidence="3" type="ORF">EDC57_0243</name>
</gene>
<dbReference type="AlphaFoldDB" id="A0A3N1YAC1"/>
<dbReference type="Pfam" id="PF12850">
    <property type="entry name" value="Metallophos_2"/>
    <property type="match status" value="1"/>
</dbReference>
<feature type="domain" description="Calcineurin-like phosphoesterase" evidence="2">
    <location>
        <begin position="48"/>
        <end position="244"/>
    </location>
</feature>
<dbReference type="RefSeq" id="WP_123399437.1">
    <property type="nucleotide sequence ID" value="NZ_RJVI01000001.1"/>
</dbReference>
<dbReference type="InterPro" id="IPR029052">
    <property type="entry name" value="Metallo-depent_PP-like"/>
</dbReference>
<name>A0A3N1YAC1_9GAMM</name>
<accession>A0A3N1YAC1</accession>
<dbReference type="EMBL" id="RJVI01000001">
    <property type="protein sequence ID" value="ROR34347.1"/>
    <property type="molecule type" value="Genomic_DNA"/>
</dbReference>
<proteinExistence type="inferred from homology"/>
<dbReference type="Proteomes" id="UP000276634">
    <property type="component" value="Unassembled WGS sequence"/>
</dbReference>
<evidence type="ECO:0000259" key="2">
    <source>
        <dbReference type="Pfam" id="PF12850"/>
    </source>
</evidence>
<dbReference type="Gene3D" id="3.60.21.10">
    <property type="match status" value="1"/>
</dbReference>
<dbReference type="SUPFAM" id="SSF56300">
    <property type="entry name" value="Metallo-dependent phosphatases"/>
    <property type="match status" value="1"/>
</dbReference>
<dbReference type="OrthoDB" id="6953533at2"/>
<dbReference type="InterPro" id="IPR024654">
    <property type="entry name" value="Calcineurin-like_PHP_lpxH"/>
</dbReference>
<keyword evidence="4" id="KW-1185">Reference proteome</keyword>
<evidence type="ECO:0000313" key="3">
    <source>
        <dbReference type="EMBL" id="ROR34347.1"/>
    </source>
</evidence>
<sequence>MEPVPGRHCPAAFGLRARDLAAAEPLAATTVLVAGGLYGNRHALAALQARAAAEDGAELILAGDLHWFDAEPEAFARLEEAARRHRAVAGNVELMLADPAGGDDCGCAYPGHVDAATVARSNAIMARLHRAAGAVPGARQRLAALPRWLVLAVGGLRIAVVHGDLRSVAGWDFALEHLAPPGNAVRARLGARRHTTAETVRALCREADVAAVACAHTCLPCLARADGVVVINNGAAGMPCFRGRREGVATRISAAGPAADALYGVELGGVRLEAVPVPYDHGAWLAEFDALWPAGSAAAEGYRARLVAGPPLAPAEAVLALAGTAA</sequence>
<reference evidence="3 4" key="1">
    <citation type="submission" date="2018-11" db="EMBL/GenBank/DDBJ databases">
        <title>Genomic Encyclopedia of Type Strains, Phase IV (KMG-IV): sequencing the most valuable type-strain genomes for metagenomic binning, comparative biology and taxonomic classification.</title>
        <authorList>
            <person name="Goeker M."/>
        </authorList>
    </citation>
    <scope>NUCLEOTIDE SEQUENCE [LARGE SCALE GENOMIC DNA]</scope>
    <source>
        <strain evidence="3 4">DSM 100275</strain>
    </source>
</reference>
<comment type="similarity">
    <text evidence="1">Belongs to the metallophosphoesterase superfamily. YfcE family.</text>
</comment>
<comment type="caution">
    <text evidence="3">The sequence shown here is derived from an EMBL/GenBank/DDBJ whole genome shotgun (WGS) entry which is preliminary data.</text>
</comment>
<evidence type="ECO:0000313" key="4">
    <source>
        <dbReference type="Proteomes" id="UP000276634"/>
    </source>
</evidence>